<proteinExistence type="predicted"/>
<name>A0A4Y6PWS8_PERCE</name>
<accession>A0A5B8Y885</accession>
<dbReference type="Proteomes" id="UP000315995">
    <property type="component" value="Chromosome"/>
</dbReference>
<sequence length="203" mass="22667">MKGSQGSIQSTSNLLNYFREELKAAFDAIGVDSTENTEAYLVHLLENFVRLDPQLAQEVGFQKPAAFLLGDAMNAPGEQRIVAYRRLGDVSLFNCGFFDAHLTRRGTVSSQYYRNVGRIAYGQLSDLMMFKDPGGLFQQIYEELADKFDGFVEAFKCLGRPKKAQKGRDPSPVLQKLRRGESLDLSDLKSAGLVPQSTKKKKD</sequence>
<protein>
    <submittedName>
        <fullName evidence="1">Uncharacterized protein</fullName>
    </submittedName>
</protein>
<evidence type="ECO:0000313" key="1">
    <source>
        <dbReference type="EMBL" id="QDG52589.1"/>
    </source>
</evidence>
<gene>
    <name evidence="1" type="ORF">FIV42_18155</name>
</gene>
<dbReference type="OrthoDB" id="5508063at2"/>
<dbReference type="RefSeq" id="WP_141199056.1">
    <property type="nucleotide sequence ID" value="NZ_CP041186.1"/>
</dbReference>
<reference evidence="1 2" key="1">
    <citation type="submission" date="2019-06" db="EMBL/GenBank/DDBJ databases">
        <title>Persicimonas caeni gen. nov., sp. nov., a predatory bacterium isolated from solar saltern.</title>
        <authorList>
            <person name="Wang S."/>
        </authorList>
    </citation>
    <scope>NUCLEOTIDE SEQUENCE [LARGE SCALE GENOMIC DNA]</scope>
    <source>
        <strain evidence="1 2">YN101</strain>
    </source>
</reference>
<evidence type="ECO:0000313" key="2">
    <source>
        <dbReference type="Proteomes" id="UP000315995"/>
    </source>
</evidence>
<accession>A0A4Y6PWS8</accession>
<keyword evidence="2" id="KW-1185">Reference proteome</keyword>
<dbReference type="AlphaFoldDB" id="A0A4Y6PWS8"/>
<organism evidence="1 2">
    <name type="scientific">Persicimonas caeni</name>
    <dbReference type="NCBI Taxonomy" id="2292766"/>
    <lineage>
        <taxon>Bacteria</taxon>
        <taxon>Deltaproteobacteria</taxon>
        <taxon>Bradymonadales</taxon>
        <taxon>Bradymonadaceae</taxon>
        <taxon>Persicimonas</taxon>
    </lineage>
</organism>
<dbReference type="EMBL" id="CP041186">
    <property type="protein sequence ID" value="QDG52589.1"/>
    <property type="molecule type" value="Genomic_DNA"/>
</dbReference>